<dbReference type="AlphaFoldDB" id="A0AA97P2D3"/>
<proteinExistence type="predicted"/>
<dbReference type="Proteomes" id="UP000011086">
    <property type="component" value="Unassembled WGS sequence"/>
</dbReference>
<sequence length="217" mass="24533">MRYALRVASGSFNSIGELHTAKEKFDTVGGDKLVEQAFLELFRRHGVDRIFGLTMVHRHFELNGKERLVDFQGTAVPWEEVDELNNPGITAASWEITPQGIRPYEFKLDPASIGAQEVDFNDPKIQAFAKEFVELTQRAGATGLFGLCVYPGDDFESLIETTQGRANISIPFKPFNNMKDGFVDATWFFSPKIWEARGRCVCVYNLLGKHTGHRWRG</sequence>
<reference evidence="1" key="1">
    <citation type="journal article" date="2012" name="PLoS Genet.">
        <title>Comparative analysis of the genomes of two field isolates of the rice blast fungus Magnaporthe oryzae.</title>
        <authorList>
            <person name="Xue M."/>
            <person name="Yang J."/>
            <person name="Li Z."/>
            <person name="Hu S."/>
            <person name="Yao N."/>
            <person name="Dean R.A."/>
            <person name="Zhao W."/>
            <person name="Shen M."/>
            <person name="Zhang H."/>
            <person name="Li C."/>
            <person name="Liu L."/>
            <person name="Cao L."/>
            <person name="Xu X."/>
            <person name="Xing Y."/>
            <person name="Hsiang T."/>
            <person name="Zhang Z."/>
            <person name="Xu J.R."/>
            <person name="Peng Y.L."/>
        </authorList>
    </citation>
    <scope>NUCLEOTIDE SEQUENCE</scope>
    <source>
        <strain evidence="1">Y34</strain>
    </source>
</reference>
<accession>A0AA97P2D3</accession>
<protein>
    <submittedName>
        <fullName evidence="1">Uncharacterized protein</fullName>
    </submittedName>
</protein>
<dbReference type="EMBL" id="JH792985">
    <property type="protein sequence ID" value="ELQ40689.1"/>
    <property type="molecule type" value="Genomic_DNA"/>
</dbReference>
<name>A0AA97P2D3_PYRO3</name>
<evidence type="ECO:0000313" key="1">
    <source>
        <dbReference type="EMBL" id="ELQ40689.1"/>
    </source>
</evidence>
<organism evidence="1">
    <name type="scientific">Pyricularia oryzae (strain Y34)</name>
    <name type="common">Rice blast fungus</name>
    <name type="synonym">Magnaporthe oryzae</name>
    <dbReference type="NCBI Taxonomy" id="1143189"/>
    <lineage>
        <taxon>Eukaryota</taxon>
        <taxon>Fungi</taxon>
        <taxon>Dikarya</taxon>
        <taxon>Ascomycota</taxon>
        <taxon>Pezizomycotina</taxon>
        <taxon>Sordariomycetes</taxon>
        <taxon>Sordariomycetidae</taxon>
        <taxon>Magnaporthales</taxon>
        <taxon>Pyriculariaceae</taxon>
        <taxon>Pyricularia</taxon>
    </lineage>
</organism>
<gene>
    <name evidence="1" type="ORF">OOU_Y34scaffold00378g1</name>
</gene>